<feature type="compositionally biased region" description="Acidic residues" evidence="7">
    <location>
        <begin position="15"/>
        <end position="26"/>
    </location>
</feature>
<dbReference type="GO" id="GO:0016055">
    <property type="term" value="P:Wnt signaling pathway"/>
    <property type="evidence" value="ECO:0007669"/>
    <property type="project" value="UniProtKB-KW"/>
</dbReference>
<dbReference type="Proteomes" id="UP000035642">
    <property type="component" value="Unassembled WGS sequence"/>
</dbReference>
<dbReference type="Pfam" id="PF10185">
    <property type="entry name" value="Mesd"/>
    <property type="match status" value="1"/>
</dbReference>
<evidence type="ECO:0000256" key="7">
    <source>
        <dbReference type="SAM" id="MobiDB-lite"/>
    </source>
</evidence>
<comment type="subcellular location">
    <subcellularLocation>
        <location evidence="1">Endoplasmic reticulum</location>
    </subcellularLocation>
</comment>
<dbReference type="GO" id="GO:0005783">
    <property type="term" value="C:endoplasmic reticulum"/>
    <property type="evidence" value="ECO:0007669"/>
    <property type="project" value="UniProtKB-SubCell"/>
</dbReference>
<dbReference type="AlphaFoldDB" id="A0A158PBJ5"/>
<keyword evidence="8" id="KW-1185">Reference proteome</keyword>
<dbReference type="GO" id="GO:0006457">
    <property type="term" value="P:protein folding"/>
    <property type="evidence" value="ECO:0007669"/>
    <property type="project" value="InterPro"/>
</dbReference>
<keyword evidence="5" id="KW-0256">Endoplasmic reticulum</keyword>
<reference evidence="9" key="2">
    <citation type="submission" date="2016-04" db="UniProtKB">
        <authorList>
            <consortium name="WormBaseParasite"/>
        </authorList>
    </citation>
    <scope>IDENTIFICATION</scope>
</reference>
<keyword evidence="4" id="KW-0732">Signal</keyword>
<accession>A0A158PBJ5</accession>
<evidence type="ECO:0000256" key="5">
    <source>
        <dbReference type="ARBA" id="ARBA00022824"/>
    </source>
</evidence>
<evidence type="ECO:0000313" key="9">
    <source>
        <dbReference type="WBParaSite" id="ACAC_0001104001-mRNA-1"/>
    </source>
</evidence>
<evidence type="ECO:0000256" key="1">
    <source>
        <dbReference type="ARBA" id="ARBA00004240"/>
    </source>
</evidence>
<feature type="region of interest" description="Disordered" evidence="7">
    <location>
        <begin position="8"/>
        <end position="43"/>
    </location>
</feature>
<reference evidence="8" key="1">
    <citation type="submission" date="2012-09" db="EMBL/GenBank/DDBJ databases">
        <authorList>
            <person name="Martin A.A."/>
        </authorList>
    </citation>
    <scope>NUCLEOTIDE SEQUENCE</scope>
</reference>
<dbReference type="PANTHER" id="PTHR17600">
    <property type="entry name" value="MESODERM DEVELOPMENT CANDIDATE 2"/>
    <property type="match status" value="1"/>
</dbReference>
<dbReference type="InterPro" id="IPR019330">
    <property type="entry name" value="MESD"/>
</dbReference>
<dbReference type="WBParaSite" id="ACAC_0001104001-mRNA-1">
    <property type="protein sequence ID" value="ACAC_0001104001-mRNA-1"/>
    <property type="gene ID" value="ACAC_0001104001"/>
</dbReference>
<evidence type="ECO:0000256" key="4">
    <source>
        <dbReference type="ARBA" id="ARBA00022729"/>
    </source>
</evidence>
<comment type="similarity">
    <text evidence="2">Belongs to the MESD family.</text>
</comment>
<dbReference type="PANTHER" id="PTHR17600:SF2">
    <property type="entry name" value="LRP CHAPERONE MESD"/>
    <property type="match status" value="1"/>
</dbReference>
<name>A0A158PBJ5_ANGCA</name>
<evidence type="ECO:0000256" key="2">
    <source>
        <dbReference type="ARBA" id="ARBA00011068"/>
    </source>
</evidence>
<dbReference type="Gene3D" id="3.30.70.260">
    <property type="match status" value="1"/>
</dbReference>
<dbReference type="STRING" id="6313.A0A158PBJ5"/>
<evidence type="ECO:0000256" key="6">
    <source>
        <dbReference type="ARBA" id="ARBA00023186"/>
    </source>
</evidence>
<organism evidence="8 9">
    <name type="scientific">Angiostrongylus cantonensis</name>
    <name type="common">Rat lungworm</name>
    <dbReference type="NCBI Taxonomy" id="6313"/>
    <lineage>
        <taxon>Eukaryota</taxon>
        <taxon>Metazoa</taxon>
        <taxon>Ecdysozoa</taxon>
        <taxon>Nematoda</taxon>
        <taxon>Chromadorea</taxon>
        <taxon>Rhabditida</taxon>
        <taxon>Rhabditina</taxon>
        <taxon>Rhabditomorpha</taxon>
        <taxon>Strongyloidea</taxon>
        <taxon>Metastrongylidae</taxon>
        <taxon>Angiostrongylus</taxon>
    </lineage>
</organism>
<keyword evidence="3" id="KW-0879">Wnt signaling pathway</keyword>
<evidence type="ECO:0000313" key="8">
    <source>
        <dbReference type="Proteomes" id="UP000035642"/>
    </source>
</evidence>
<keyword evidence="6" id="KW-0143">Chaperone</keyword>
<protein>
    <submittedName>
        <fullName evidence="9">Thioredoxin-like_fold domain-containing protein</fullName>
    </submittedName>
</protein>
<proteinExistence type="inferred from homology"/>
<sequence>LERLYMEWERNDKLGDDDDDDDDDDEMAPHRRRSTPIDLREHQGKTAEDLLKITKKGETLLMFVSIRDPSSPAKKCRLFTEKYTDLWRSMLRNNHVTVLIDDDRAIFMFRDGSQAFEAKDFLLKQAQVTEILLEGQQYVGAGATTREEL</sequence>
<evidence type="ECO:0000256" key="3">
    <source>
        <dbReference type="ARBA" id="ARBA00022687"/>
    </source>
</evidence>